<comment type="caution">
    <text evidence="1">The sequence shown here is derived from an EMBL/GenBank/DDBJ whole genome shotgun (WGS) entry which is preliminary data.</text>
</comment>
<evidence type="ECO:0000313" key="2">
    <source>
        <dbReference type="Proteomes" id="UP001221757"/>
    </source>
</evidence>
<protein>
    <submittedName>
        <fullName evidence="1">Uncharacterized protein</fullName>
    </submittedName>
</protein>
<proteinExistence type="predicted"/>
<sequence length="115" mass="13143">MDTPTCVPHFIPPVNLDIHSKTAGEWFYVIMEGWTPNIYTNSIAAEAQILRYSNPVQRRVKDHQTALGLWASHCRSQHPKPCPKCVQIWWGIKGIKKKLPSSNDEDEVMKFVAGR</sequence>
<dbReference type="AlphaFoldDB" id="A0AAD7CSJ0"/>
<keyword evidence="2" id="KW-1185">Reference proteome</keyword>
<organism evidence="1 2">
    <name type="scientific">Mycena rosella</name>
    <name type="common">Pink bonnet</name>
    <name type="synonym">Agaricus rosellus</name>
    <dbReference type="NCBI Taxonomy" id="1033263"/>
    <lineage>
        <taxon>Eukaryota</taxon>
        <taxon>Fungi</taxon>
        <taxon>Dikarya</taxon>
        <taxon>Basidiomycota</taxon>
        <taxon>Agaricomycotina</taxon>
        <taxon>Agaricomycetes</taxon>
        <taxon>Agaricomycetidae</taxon>
        <taxon>Agaricales</taxon>
        <taxon>Marasmiineae</taxon>
        <taxon>Mycenaceae</taxon>
        <taxon>Mycena</taxon>
    </lineage>
</organism>
<accession>A0AAD7CSJ0</accession>
<dbReference type="EMBL" id="JARKIE010000253">
    <property type="protein sequence ID" value="KAJ7661097.1"/>
    <property type="molecule type" value="Genomic_DNA"/>
</dbReference>
<evidence type="ECO:0000313" key="1">
    <source>
        <dbReference type="EMBL" id="KAJ7661097.1"/>
    </source>
</evidence>
<dbReference type="Proteomes" id="UP001221757">
    <property type="component" value="Unassembled WGS sequence"/>
</dbReference>
<name>A0AAD7CSJ0_MYCRO</name>
<reference evidence="1" key="1">
    <citation type="submission" date="2023-03" db="EMBL/GenBank/DDBJ databases">
        <title>Massive genome expansion in bonnet fungi (Mycena s.s.) driven by repeated elements and novel gene families across ecological guilds.</title>
        <authorList>
            <consortium name="Lawrence Berkeley National Laboratory"/>
            <person name="Harder C.B."/>
            <person name="Miyauchi S."/>
            <person name="Viragh M."/>
            <person name="Kuo A."/>
            <person name="Thoen E."/>
            <person name="Andreopoulos B."/>
            <person name="Lu D."/>
            <person name="Skrede I."/>
            <person name="Drula E."/>
            <person name="Henrissat B."/>
            <person name="Morin E."/>
            <person name="Kohler A."/>
            <person name="Barry K."/>
            <person name="LaButti K."/>
            <person name="Morin E."/>
            <person name="Salamov A."/>
            <person name="Lipzen A."/>
            <person name="Mereny Z."/>
            <person name="Hegedus B."/>
            <person name="Baldrian P."/>
            <person name="Stursova M."/>
            <person name="Weitz H."/>
            <person name="Taylor A."/>
            <person name="Grigoriev I.V."/>
            <person name="Nagy L.G."/>
            <person name="Martin F."/>
            <person name="Kauserud H."/>
        </authorList>
    </citation>
    <scope>NUCLEOTIDE SEQUENCE</scope>
    <source>
        <strain evidence="1">CBHHK067</strain>
    </source>
</reference>
<gene>
    <name evidence="1" type="ORF">B0H17DRAFT_1144800</name>
</gene>